<feature type="region of interest" description="Disordered" evidence="4">
    <location>
        <begin position="1"/>
        <end position="203"/>
    </location>
</feature>
<feature type="non-terminal residue" evidence="5">
    <location>
        <position position="1"/>
    </location>
</feature>
<dbReference type="Gene3D" id="3.40.50.720">
    <property type="entry name" value="NAD(P)-binding Rossmann-like Domain"/>
    <property type="match status" value="1"/>
</dbReference>
<keyword evidence="2" id="KW-0521">NADP</keyword>
<dbReference type="InterPro" id="IPR002347">
    <property type="entry name" value="SDR_fam"/>
</dbReference>
<dbReference type="Proteomes" id="UP000094336">
    <property type="component" value="Unassembled WGS sequence"/>
</dbReference>
<evidence type="ECO:0000313" key="5">
    <source>
        <dbReference type="EMBL" id="ODQ77032.1"/>
    </source>
</evidence>
<reference evidence="6" key="1">
    <citation type="submission" date="2016-05" db="EMBL/GenBank/DDBJ databases">
        <title>Comparative genomics of biotechnologically important yeasts.</title>
        <authorList>
            <consortium name="DOE Joint Genome Institute"/>
            <person name="Riley R."/>
            <person name="Haridas S."/>
            <person name="Wolfe K.H."/>
            <person name="Lopes M.R."/>
            <person name="Hittinger C.T."/>
            <person name="Goker M."/>
            <person name="Salamov A."/>
            <person name="Wisecaver J."/>
            <person name="Long T.M."/>
            <person name="Aerts A.L."/>
            <person name="Barry K."/>
            <person name="Choi C."/>
            <person name="Clum A."/>
            <person name="Coughlan A.Y."/>
            <person name="Deshpande S."/>
            <person name="Douglass A.P."/>
            <person name="Hanson S.J."/>
            <person name="Klenk H.-P."/>
            <person name="Labutti K."/>
            <person name="Lapidus A."/>
            <person name="Lindquist E."/>
            <person name="Lipzen A."/>
            <person name="Meier-Kolthoff J.P."/>
            <person name="Ohm R.A."/>
            <person name="Otillar R.P."/>
            <person name="Pangilinan J."/>
            <person name="Peng Y."/>
            <person name="Rokas A."/>
            <person name="Rosa C.A."/>
            <person name="Scheuner C."/>
            <person name="Sibirny A.A."/>
            <person name="Slot J.C."/>
            <person name="Stielow J.B."/>
            <person name="Sun H."/>
            <person name="Kurtzman C.P."/>
            <person name="Blackwell M."/>
            <person name="Grigoriev I.V."/>
            <person name="Jeffries T.W."/>
        </authorList>
    </citation>
    <scope>NUCLEOTIDE SEQUENCE [LARGE SCALE GENOMIC DNA]</scope>
    <source>
        <strain evidence="6">NRRL Y-12698</strain>
    </source>
</reference>
<keyword evidence="3" id="KW-0560">Oxidoreductase</keyword>
<dbReference type="GO" id="GO:0016491">
    <property type="term" value="F:oxidoreductase activity"/>
    <property type="evidence" value="ECO:0007669"/>
    <property type="project" value="UniProtKB-KW"/>
</dbReference>
<dbReference type="CDD" id="cd05233">
    <property type="entry name" value="SDR_c"/>
    <property type="match status" value="1"/>
</dbReference>
<dbReference type="GeneID" id="30144617"/>
<dbReference type="PANTHER" id="PTHR43618:SF12">
    <property type="entry name" value="OXIDOREDUCTASE, SHORT-CHAIN DEHYDROGENASE_REDUCTASE FAMILY (AFU_ORTHOLOGUE AFUA_1G14540)"/>
    <property type="match status" value="1"/>
</dbReference>
<feature type="compositionally biased region" description="Low complexity" evidence="4">
    <location>
        <begin position="229"/>
        <end position="241"/>
    </location>
</feature>
<name>A0A1E3QIY9_9ASCO</name>
<protein>
    <recommendedName>
        <fullName evidence="7">Ketoreductase (KR) domain-containing protein</fullName>
    </recommendedName>
</protein>
<gene>
    <name evidence="5" type="ORF">BABINDRAFT_10564</name>
</gene>
<dbReference type="RefSeq" id="XP_018982360.1">
    <property type="nucleotide sequence ID" value="XM_019126763.1"/>
</dbReference>
<comment type="similarity">
    <text evidence="1">Belongs to the short-chain dehydrogenases/reductases (SDR) family.</text>
</comment>
<dbReference type="AlphaFoldDB" id="A0A1E3QIY9"/>
<dbReference type="PANTHER" id="PTHR43618">
    <property type="entry name" value="7-ALPHA-HYDROXYSTEROID DEHYDROGENASE"/>
    <property type="match status" value="1"/>
</dbReference>
<dbReference type="OrthoDB" id="294295at2759"/>
<evidence type="ECO:0000256" key="1">
    <source>
        <dbReference type="ARBA" id="ARBA00006484"/>
    </source>
</evidence>
<dbReference type="InterPro" id="IPR036291">
    <property type="entry name" value="NAD(P)-bd_dom_sf"/>
</dbReference>
<dbReference type="Pfam" id="PF13561">
    <property type="entry name" value="adh_short_C2"/>
    <property type="match status" value="1"/>
</dbReference>
<organism evidence="5 6">
    <name type="scientific">Babjeviella inositovora NRRL Y-12698</name>
    <dbReference type="NCBI Taxonomy" id="984486"/>
    <lineage>
        <taxon>Eukaryota</taxon>
        <taxon>Fungi</taxon>
        <taxon>Dikarya</taxon>
        <taxon>Ascomycota</taxon>
        <taxon>Saccharomycotina</taxon>
        <taxon>Pichiomycetes</taxon>
        <taxon>Serinales incertae sedis</taxon>
        <taxon>Babjeviella</taxon>
    </lineage>
</organism>
<dbReference type="PRINTS" id="PR00081">
    <property type="entry name" value="GDHRDH"/>
</dbReference>
<sequence length="512" mass="51635">SSSTPVSDVSSSAPVSGTSSSSAPTSGDSSSSDPTPGASSFSTPVSDASSSSTFISSDLSSSTPVSNVSSSAPVSGTSSSSAPASGDSSSSNPTPGASSFSSSESGTSSSSPTPVSDVSSPASVPESSSSSDPVSIALSSSDPISAGLSSSGPAPVASSSYAAPNSSDIASVPSSPSDPTSTASGSSDSASVAPRSSVTPNSSDLASSVSISFLSSSLAAASSSVASSSVVSSPTPAPSTTDNVPSQGVSSINTVFTGKNDFITGSSRGLGLRAAESLVRAQIFIFFITFRSDEATREAKKYLESIAAEHNPKCQIVGVAVDTTSDLGLDILYKAVVAKVDRLHILIANTGDFKGGVIETHPISAFREVLDVNITAVFVSIQKHLILITDSIAGIGADVGGCYGYVVSKAGVNHLDRALALDLGPRNITVNVLAPGFFRTEMTDSLLDVMRDTYVANNPRRRLGNSQDFMGIVQFMCSGVGSDYLNGVVLPIDGGIHLVGRLFGQFVLRMMY</sequence>
<evidence type="ECO:0000313" key="6">
    <source>
        <dbReference type="Proteomes" id="UP000094336"/>
    </source>
</evidence>
<evidence type="ECO:0008006" key="7">
    <source>
        <dbReference type="Google" id="ProtNLM"/>
    </source>
</evidence>
<evidence type="ECO:0000256" key="4">
    <source>
        <dbReference type="SAM" id="MobiDB-lite"/>
    </source>
</evidence>
<dbReference type="STRING" id="984486.A0A1E3QIY9"/>
<accession>A0A1E3QIY9</accession>
<dbReference type="EMBL" id="KV454444">
    <property type="protein sequence ID" value="ODQ77032.1"/>
    <property type="molecule type" value="Genomic_DNA"/>
</dbReference>
<evidence type="ECO:0000256" key="3">
    <source>
        <dbReference type="ARBA" id="ARBA00023002"/>
    </source>
</evidence>
<keyword evidence="6" id="KW-1185">Reference proteome</keyword>
<feature type="region of interest" description="Disordered" evidence="4">
    <location>
        <begin position="229"/>
        <end position="249"/>
    </location>
</feature>
<evidence type="ECO:0000256" key="2">
    <source>
        <dbReference type="ARBA" id="ARBA00022857"/>
    </source>
</evidence>
<dbReference type="SUPFAM" id="SSF51735">
    <property type="entry name" value="NAD(P)-binding Rossmann-fold domains"/>
    <property type="match status" value="1"/>
</dbReference>
<dbReference type="InterPro" id="IPR052178">
    <property type="entry name" value="Sec_Metab_Biosynth_SDR"/>
</dbReference>
<proteinExistence type="inferred from homology"/>